<comment type="caution">
    <text evidence="1">The sequence shown here is derived from an EMBL/GenBank/DDBJ whole genome shotgun (WGS) entry which is preliminary data.</text>
</comment>
<protein>
    <submittedName>
        <fullName evidence="1">Uncharacterized protein</fullName>
    </submittedName>
</protein>
<dbReference type="PANTHER" id="PTHR46601">
    <property type="entry name" value="ULP_PROTEASE DOMAIN-CONTAINING PROTEIN"/>
    <property type="match status" value="1"/>
</dbReference>
<name>A0A9Q1JG16_SYNKA</name>
<sequence>MQEKESATFNTSMLLQPSPFVQRKASSHECSASTGVASAVVQKRCGPNFIHLCKTMEHLKFTGIPGKWEMLKQKTASVEDFVNELTKKLEFFPKHLFNAKWQSKQFDQVHNNVPKRWTVLCSDFGENFNCHFQDEAQAAHWNYNQATIHPIVAYYRCLEENCNEITCESLVLISDDCKHDHHAVQHMMTLANKHLADKGVCSDVQVSFSDGSPTQYKNKVAFCDASHGKCKVQKHIFGSRHGKGPCDGEISVVKRCAANAVRGRRRIISNAEDLFSFGQDNLSLPKDDVEHVHSRRKFFFVKEGEIERNREHRMP</sequence>
<proteinExistence type="predicted"/>
<evidence type="ECO:0000313" key="1">
    <source>
        <dbReference type="EMBL" id="KAJ8382437.1"/>
    </source>
</evidence>
<dbReference type="AlphaFoldDB" id="A0A9Q1JG16"/>
<reference evidence="1" key="1">
    <citation type="journal article" date="2023" name="Science">
        <title>Genome structures resolve the early diversification of teleost fishes.</title>
        <authorList>
            <person name="Parey E."/>
            <person name="Louis A."/>
            <person name="Montfort J."/>
            <person name="Bouchez O."/>
            <person name="Roques C."/>
            <person name="Iampietro C."/>
            <person name="Lluch J."/>
            <person name="Castinel A."/>
            <person name="Donnadieu C."/>
            <person name="Desvignes T."/>
            <person name="Floi Bucao C."/>
            <person name="Jouanno E."/>
            <person name="Wen M."/>
            <person name="Mejri S."/>
            <person name="Dirks R."/>
            <person name="Jansen H."/>
            <person name="Henkel C."/>
            <person name="Chen W.J."/>
            <person name="Zahm M."/>
            <person name="Cabau C."/>
            <person name="Klopp C."/>
            <person name="Thompson A.W."/>
            <person name="Robinson-Rechavi M."/>
            <person name="Braasch I."/>
            <person name="Lecointre G."/>
            <person name="Bobe J."/>
            <person name="Postlethwait J.H."/>
            <person name="Berthelot C."/>
            <person name="Roest Crollius H."/>
            <person name="Guiguen Y."/>
        </authorList>
    </citation>
    <scope>NUCLEOTIDE SEQUENCE</scope>
    <source>
        <strain evidence="1">WJC10195</strain>
    </source>
</reference>
<accession>A0A9Q1JG16</accession>
<evidence type="ECO:0000313" key="2">
    <source>
        <dbReference type="Proteomes" id="UP001152622"/>
    </source>
</evidence>
<dbReference type="Proteomes" id="UP001152622">
    <property type="component" value="Chromosome 1"/>
</dbReference>
<organism evidence="1 2">
    <name type="scientific">Synaphobranchus kaupii</name>
    <name type="common">Kaup's arrowtooth eel</name>
    <dbReference type="NCBI Taxonomy" id="118154"/>
    <lineage>
        <taxon>Eukaryota</taxon>
        <taxon>Metazoa</taxon>
        <taxon>Chordata</taxon>
        <taxon>Craniata</taxon>
        <taxon>Vertebrata</taxon>
        <taxon>Euteleostomi</taxon>
        <taxon>Actinopterygii</taxon>
        <taxon>Neopterygii</taxon>
        <taxon>Teleostei</taxon>
        <taxon>Anguilliformes</taxon>
        <taxon>Synaphobranchidae</taxon>
        <taxon>Synaphobranchus</taxon>
    </lineage>
</organism>
<dbReference type="EMBL" id="JAINUF010000001">
    <property type="protein sequence ID" value="KAJ8382437.1"/>
    <property type="molecule type" value="Genomic_DNA"/>
</dbReference>
<dbReference type="OrthoDB" id="6152551at2759"/>
<keyword evidence="2" id="KW-1185">Reference proteome</keyword>
<gene>
    <name evidence="1" type="ORF">SKAU_G00032150</name>
</gene>
<dbReference type="PANTHER" id="PTHR46601:SF1">
    <property type="entry name" value="ADF-H DOMAIN-CONTAINING PROTEIN"/>
    <property type="match status" value="1"/>
</dbReference>